<protein>
    <submittedName>
        <fullName evidence="1">Uncharacterized protein</fullName>
    </submittedName>
</protein>
<evidence type="ECO:0000313" key="2">
    <source>
        <dbReference type="Proteomes" id="UP001501586"/>
    </source>
</evidence>
<sequence>MNDTLAADLHAEVRRLRIRVAGFDSAALDLRTSRSRTRRAAIRSALARLSDAGAGSRLVPELEDRVLADQLVVLLTDCSPEYGATEAMTKQALAIARDLRVELG</sequence>
<dbReference type="RefSeq" id="WP_236865881.1">
    <property type="nucleotide sequence ID" value="NZ_BAABAZ010000008.1"/>
</dbReference>
<keyword evidence="2" id="KW-1185">Reference proteome</keyword>
<dbReference type="EMBL" id="BAABAZ010000008">
    <property type="protein sequence ID" value="GAA4285096.1"/>
    <property type="molecule type" value="Genomic_DNA"/>
</dbReference>
<gene>
    <name evidence="1" type="ORF">GCM10022261_26270</name>
</gene>
<reference evidence="2" key="1">
    <citation type="journal article" date="2019" name="Int. J. Syst. Evol. Microbiol.">
        <title>The Global Catalogue of Microorganisms (GCM) 10K type strain sequencing project: providing services to taxonomists for standard genome sequencing and annotation.</title>
        <authorList>
            <consortium name="The Broad Institute Genomics Platform"/>
            <consortium name="The Broad Institute Genome Sequencing Center for Infectious Disease"/>
            <person name="Wu L."/>
            <person name="Ma J."/>
        </authorList>
    </citation>
    <scope>NUCLEOTIDE SEQUENCE [LARGE SCALE GENOMIC DNA]</scope>
    <source>
        <strain evidence="2">JCM 17458</strain>
    </source>
</reference>
<proteinExistence type="predicted"/>
<dbReference type="Proteomes" id="UP001501586">
    <property type="component" value="Unassembled WGS sequence"/>
</dbReference>
<comment type="caution">
    <text evidence="1">The sequence shown here is derived from an EMBL/GenBank/DDBJ whole genome shotgun (WGS) entry which is preliminary data.</text>
</comment>
<organism evidence="1 2">
    <name type="scientific">Brevibacterium daeguense</name>
    <dbReference type="NCBI Taxonomy" id="909936"/>
    <lineage>
        <taxon>Bacteria</taxon>
        <taxon>Bacillati</taxon>
        <taxon>Actinomycetota</taxon>
        <taxon>Actinomycetes</taxon>
        <taxon>Micrococcales</taxon>
        <taxon>Brevibacteriaceae</taxon>
        <taxon>Brevibacterium</taxon>
    </lineage>
</organism>
<accession>A0ABP8EM63</accession>
<evidence type="ECO:0000313" key="1">
    <source>
        <dbReference type="EMBL" id="GAA4285096.1"/>
    </source>
</evidence>
<name>A0ABP8EM63_9MICO</name>